<sequence>MKTAHAGLPEVDFIPTASSATASSSAPNRPATTAAQNQTLSATQTGNRLTTGFPTVPRGAAIHGKIASTKDATPVLYVFDAKAGE</sequence>
<proteinExistence type="predicted"/>
<evidence type="ECO:0000256" key="1">
    <source>
        <dbReference type="SAM" id="MobiDB-lite"/>
    </source>
</evidence>
<geneLocation type="plasmid" evidence="2">
    <name>megaplasmid</name>
</geneLocation>
<protein>
    <submittedName>
        <fullName evidence="2">Uncharacterized protein</fullName>
    </submittedName>
</protein>
<feature type="compositionally biased region" description="Low complexity" evidence="1">
    <location>
        <begin position="15"/>
        <end position="35"/>
    </location>
</feature>
<dbReference type="HOGENOM" id="CLU_2507103_0_0_4"/>
<accession>Q46N16</accession>
<organism evidence="2">
    <name type="scientific">Cupriavidus pinatubonensis (strain JMP 134 / LMG 1197)</name>
    <name type="common">Cupriavidus necator (strain JMP 134)</name>
    <dbReference type="NCBI Taxonomy" id="264198"/>
    <lineage>
        <taxon>Bacteria</taxon>
        <taxon>Pseudomonadati</taxon>
        <taxon>Pseudomonadota</taxon>
        <taxon>Betaproteobacteria</taxon>
        <taxon>Burkholderiales</taxon>
        <taxon>Burkholderiaceae</taxon>
        <taxon>Cupriavidus</taxon>
    </lineage>
</organism>
<dbReference type="AlphaFoldDB" id="Q46N16"/>
<dbReference type="EMBL" id="CP000092">
    <property type="protein sequence ID" value="AAZ65459.1"/>
    <property type="molecule type" value="Genomic_DNA"/>
</dbReference>
<evidence type="ECO:0000313" key="2">
    <source>
        <dbReference type="EMBL" id="AAZ65459.1"/>
    </source>
</evidence>
<feature type="region of interest" description="Disordered" evidence="1">
    <location>
        <begin position="1"/>
        <end position="54"/>
    </location>
</feature>
<gene>
    <name evidence="2" type="ordered locus">Reut_C6139</name>
</gene>
<name>Q46N16_CUPPJ</name>
<feature type="compositionally biased region" description="Polar residues" evidence="1">
    <location>
        <begin position="36"/>
        <end position="53"/>
    </location>
</feature>
<dbReference type="KEGG" id="reu:Reut_C6139"/>
<reference evidence="2" key="1">
    <citation type="submission" date="2005-08" db="EMBL/GenBank/DDBJ databases">
        <title>Complete sequence of a megaplasmid of Ralstonia eutropha JMP134.</title>
        <authorList>
            <person name="Copeland A."/>
            <person name="Lucas S."/>
            <person name="Lapidus A."/>
            <person name="Barry K."/>
            <person name="Detter J.C."/>
            <person name="Glavina T."/>
            <person name="Hammon N."/>
            <person name="Israni S."/>
            <person name="Pitluck S."/>
            <person name="Goltsman E."/>
            <person name="Martinez M."/>
            <person name="Vergez L."/>
            <person name="Larimer F."/>
            <person name="Land M."/>
            <person name="Lykidis A."/>
            <person name="Richardson P."/>
        </authorList>
    </citation>
    <scope>NUCLEOTIDE SEQUENCE [LARGE SCALE GENOMIC DNA]</scope>
    <source>
        <strain evidence="2">JMP134</strain>
        <plasmid evidence="2">megaplasmid</plasmid>
    </source>
</reference>
<keyword evidence="2" id="KW-0614">Plasmid</keyword>